<dbReference type="InterPro" id="IPR007137">
    <property type="entry name" value="DUF348"/>
</dbReference>
<dbReference type="InterPro" id="IPR011098">
    <property type="entry name" value="G5_dom"/>
</dbReference>
<feature type="transmembrane region" description="Helical" evidence="3">
    <location>
        <begin position="33"/>
        <end position="51"/>
    </location>
</feature>
<evidence type="ECO:0000256" key="1">
    <source>
        <dbReference type="ARBA" id="ARBA00022729"/>
    </source>
</evidence>
<reference evidence="5" key="2">
    <citation type="submission" date="2022-05" db="EMBL/GenBank/DDBJ databases">
        <authorList>
            <person name="Kim J.-S."/>
            <person name="Lee K."/>
            <person name="Suh M."/>
            <person name="Eom M."/>
            <person name="Kim J.-S."/>
            <person name="Kim D.-S."/>
            <person name="Ko S.-H."/>
            <person name="Shin Y."/>
            <person name="Lee J.-S."/>
        </authorList>
    </citation>
    <scope>NUCLEOTIDE SEQUENCE</scope>
    <source>
        <strain evidence="5">N237</strain>
    </source>
</reference>
<dbReference type="InterPro" id="IPR023346">
    <property type="entry name" value="Lysozyme-like_dom_sf"/>
</dbReference>
<evidence type="ECO:0000259" key="4">
    <source>
        <dbReference type="PROSITE" id="PS51109"/>
    </source>
</evidence>
<dbReference type="Pfam" id="PF03990">
    <property type="entry name" value="DUF348"/>
    <property type="match status" value="3"/>
</dbReference>
<accession>A0ABY4R0L2</accession>
<keyword evidence="6" id="KW-1185">Reference proteome</keyword>
<feature type="domain" description="G5" evidence="4">
    <location>
        <begin position="219"/>
        <end position="299"/>
    </location>
</feature>
<reference evidence="5" key="1">
    <citation type="journal article" date="2018" name="Int. J. Syst. Evol. Microbiol.">
        <title>Jatrophihabitans telluris sp. nov., isolated from sediment soil of lava forest wetlands and the emended description of the genus Jatrophihabitans.</title>
        <authorList>
            <person name="Lee K.C."/>
            <person name="Suh M.K."/>
            <person name="Eom M.K."/>
            <person name="Kim K.K."/>
            <person name="Kim J.S."/>
            <person name="Kim D.S."/>
            <person name="Ko S.H."/>
            <person name="Shin Y.K."/>
            <person name="Lee J.S."/>
        </authorList>
    </citation>
    <scope>NUCLEOTIDE SEQUENCE</scope>
    <source>
        <strain evidence="5">N237</strain>
    </source>
</reference>
<proteinExistence type="predicted"/>
<name>A0ABY4R0L2_9ACTN</name>
<sequence length="407" mass="42513">MTSSHRLALVDNPAEPSAPMPARRRLPARACRFGLYGLVLAGLVGGTAAWVSNGKSFTLRIDGRDQTVHASAADVGGVLSAAHIAIGQHDLVAPDPATAVASGATIVVRRGHLLHLTVNGASRDVWVNADSVSEALGQLGFSGDDYVSVSRAQRLTSSVTDLAIDSPKKLTFLVDGKRITTMSAGPTVYAAIDDAGISLGPNDRVSSTGTVHDGQVIRIKRVAYTHSTKTQTVPFPTVKRPDPASYVGTDTVVRAGKDGTARVTYQLIFIDGKYAGRVVLKTVNTAAAVPQITQVGTRKAPDFVTSVPAGSAQRIAAGMVADRGWGSDQFGCLVSLWTKESGWRTDAANPSGAYGIPQALPGSKMASVGADWQSSAATQITWGLGYISGVYGTPCAAWAHSQATNWY</sequence>
<evidence type="ECO:0000313" key="5">
    <source>
        <dbReference type="EMBL" id="UQX89333.1"/>
    </source>
</evidence>
<organism evidence="5 6">
    <name type="scientific">Jatrophihabitans telluris</name>
    <dbReference type="NCBI Taxonomy" id="2038343"/>
    <lineage>
        <taxon>Bacteria</taxon>
        <taxon>Bacillati</taxon>
        <taxon>Actinomycetota</taxon>
        <taxon>Actinomycetes</taxon>
        <taxon>Jatrophihabitantales</taxon>
        <taxon>Jatrophihabitantaceae</taxon>
        <taxon>Jatrophihabitans</taxon>
    </lineage>
</organism>
<dbReference type="Pfam" id="PF07501">
    <property type="entry name" value="G5"/>
    <property type="match status" value="1"/>
</dbReference>
<feature type="region of interest" description="Disordered" evidence="2">
    <location>
        <begin position="1"/>
        <end position="21"/>
    </location>
</feature>
<gene>
    <name evidence="5" type="ORF">M6D93_04845</name>
</gene>
<dbReference type="Proteomes" id="UP001056336">
    <property type="component" value="Chromosome"/>
</dbReference>
<keyword evidence="3" id="KW-1133">Transmembrane helix</keyword>
<dbReference type="Gene3D" id="2.20.230.10">
    <property type="entry name" value="Resuscitation-promoting factor rpfb"/>
    <property type="match status" value="1"/>
</dbReference>
<dbReference type="PROSITE" id="PS51109">
    <property type="entry name" value="G5"/>
    <property type="match status" value="1"/>
</dbReference>
<keyword evidence="3" id="KW-0472">Membrane</keyword>
<dbReference type="EMBL" id="CP097332">
    <property type="protein sequence ID" value="UQX89333.1"/>
    <property type="molecule type" value="Genomic_DNA"/>
</dbReference>
<evidence type="ECO:0000256" key="2">
    <source>
        <dbReference type="SAM" id="MobiDB-lite"/>
    </source>
</evidence>
<dbReference type="SMART" id="SM01208">
    <property type="entry name" value="G5"/>
    <property type="match status" value="1"/>
</dbReference>
<evidence type="ECO:0000256" key="3">
    <source>
        <dbReference type="SAM" id="Phobius"/>
    </source>
</evidence>
<dbReference type="SUPFAM" id="SSF53955">
    <property type="entry name" value="Lysozyme-like"/>
    <property type="match status" value="1"/>
</dbReference>
<protein>
    <submittedName>
        <fullName evidence="5">Ubiquitin-like domain-containing protein</fullName>
    </submittedName>
</protein>
<keyword evidence="3" id="KW-0812">Transmembrane</keyword>
<keyword evidence="1" id="KW-0732">Signal</keyword>
<dbReference type="RefSeq" id="WP_249773229.1">
    <property type="nucleotide sequence ID" value="NZ_CP097332.1"/>
</dbReference>
<evidence type="ECO:0000313" key="6">
    <source>
        <dbReference type="Proteomes" id="UP001056336"/>
    </source>
</evidence>